<sequence length="371" mass="42445">MRRIAALLRLPLQNQRRFFSQAKSRSCLAQPTQHRPKIDIGCAAHQQGIQTLKESAMTLNLGKAILDCVQTRPEEKFTARQIAEWIFSTYPAECQQKKTNSQATYINTDGDLIQQLVAEIGSRRPSLQKKHPELKVTEGRPRKYYYTTQTDIAAVAAAESTATKPTKQANGKVTHEHELYPLLSRYLSDECGVYAKRIDEKRSSNKRGPNGNRWLYPDVVGMQDLGVEWHQQVRDCVNHYSDKRTKLWSFEVKLLINMSNVRECFFQTVSNSSWANFAYLVAAEIEGPHTLKELRMLFAAHGIGLIKLDSDTPADSQILIPARERDDIDWDMANRLATENRDFLEYIKCVKQFYQTGEAKSADWDIPETTD</sequence>
<reference evidence="1 2" key="1">
    <citation type="submission" date="2013-08" db="EMBL/GenBank/DDBJ databases">
        <authorList>
            <person name="Stouthamer R."/>
            <person name="Nunney L."/>
        </authorList>
    </citation>
    <scope>NUCLEOTIDE SEQUENCE [LARGE SCALE GENOMIC DNA]</scope>
    <source>
        <strain evidence="2">ann-1</strain>
    </source>
</reference>
<dbReference type="AlphaFoldDB" id="A0A060H0Y3"/>
<protein>
    <recommendedName>
        <fullName evidence="3">HrgA protein</fullName>
    </recommendedName>
</protein>
<name>A0A060H0Y3_XYLFS</name>
<evidence type="ECO:0008006" key="3">
    <source>
        <dbReference type="Google" id="ProtNLM"/>
    </source>
</evidence>
<gene>
    <name evidence="1" type="ORF">D934_00680</name>
</gene>
<evidence type="ECO:0000313" key="1">
    <source>
        <dbReference type="EMBL" id="AIC09188.1"/>
    </source>
</evidence>
<organism evidence="1 2">
    <name type="scientific">Xylella fastidiosa subsp. sandyi Ann-1</name>
    <dbReference type="NCBI Taxonomy" id="155920"/>
    <lineage>
        <taxon>Bacteria</taxon>
        <taxon>Pseudomonadati</taxon>
        <taxon>Pseudomonadota</taxon>
        <taxon>Gammaproteobacteria</taxon>
        <taxon>Lysobacterales</taxon>
        <taxon>Lysobacteraceae</taxon>
        <taxon>Xylella</taxon>
    </lineage>
</organism>
<dbReference type="KEGG" id="xfs:D934_00680"/>
<dbReference type="Proteomes" id="UP000027215">
    <property type="component" value="Chromosome"/>
</dbReference>
<dbReference type="EMBL" id="CP006696">
    <property type="protein sequence ID" value="AIC09188.1"/>
    <property type="molecule type" value="Genomic_DNA"/>
</dbReference>
<accession>A0A060H0Y3</accession>
<dbReference type="HOGENOM" id="CLU_074541_0_0_6"/>
<evidence type="ECO:0000313" key="2">
    <source>
        <dbReference type="Proteomes" id="UP000027215"/>
    </source>
</evidence>
<proteinExistence type="predicted"/>
<dbReference type="PATRIC" id="fig|155920.8.peg.167"/>